<dbReference type="AlphaFoldDB" id="A0A2T3KN87"/>
<evidence type="ECO:0000256" key="9">
    <source>
        <dbReference type="ARBA" id="ARBA00025436"/>
    </source>
</evidence>
<evidence type="ECO:0000256" key="11">
    <source>
        <dbReference type="PIRSR" id="PIRSR003092-1"/>
    </source>
</evidence>
<dbReference type="Gene3D" id="3.40.50.300">
    <property type="entry name" value="P-loop containing nucleotide triphosphate hydrolases"/>
    <property type="match status" value="1"/>
</dbReference>
<dbReference type="PIRSF" id="PIRSF003092">
    <property type="entry name" value="MinD"/>
    <property type="match status" value="1"/>
</dbReference>
<evidence type="ECO:0000256" key="8">
    <source>
        <dbReference type="ARBA" id="ARBA00023306"/>
    </source>
</evidence>
<dbReference type="Pfam" id="PF13614">
    <property type="entry name" value="AAA_31"/>
    <property type="match status" value="1"/>
</dbReference>
<evidence type="ECO:0000313" key="13">
    <source>
        <dbReference type="EMBL" id="PSV01205.1"/>
    </source>
</evidence>
<dbReference type="GO" id="GO:0009898">
    <property type="term" value="C:cytoplasmic side of plasma membrane"/>
    <property type="evidence" value="ECO:0007669"/>
    <property type="project" value="TreeGrafter"/>
</dbReference>
<comment type="similarity">
    <text evidence="1">Belongs to the ParA family. MinD subfamily.</text>
</comment>
<gene>
    <name evidence="13" type="primary">minD</name>
    <name evidence="13" type="ORF">C9J27_03280</name>
</gene>
<dbReference type="EMBL" id="PYNF01000002">
    <property type="protein sequence ID" value="PSV01205.1"/>
    <property type="molecule type" value="Genomic_DNA"/>
</dbReference>
<evidence type="ECO:0000256" key="2">
    <source>
        <dbReference type="ARBA" id="ARBA00011626"/>
    </source>
</evidence>
<reference evidence="13 14" key="1">
    <citation type="submission" date="2018-01" db="EMBL/GenBank/DDBJ databases">
        <title>Whole genome sequencing of Histamine producing bacteria.</title>
        <authorList>
            <person name="Butler K."/>
        </authorList>
    </citation>
    <scope>NUCLEOTIDE SEQUENCE [LARGE SCALE GENOMIC DNA]</scope>
    <source>
        <strain evidence="13 14">FS-7.2</strain>
    </source>
</reference>
<dbReference type="NCBIfam" id="TIGR01968">
    <property type="entry name" value="minD_bact"/>
    <property type="match status" value="1"/>
</dbReference>
<keyword evidence="7" id="KW-0717">Septation</keyword>
<dbReference type="InterPro" id="IPR027417">
    <property type="entry name" value="P-loop_NTPase"/>
</dbReference>
<dbReference type="GO" id="GO:0005524">
    <property type="term" value="F:ATP binding"/>
    <property type="evidence" value="ECO:0007669"/>
    <property type="project" value="UniProtKB-KW"/>
</dbReference>
<name>A0A2T3KN87_9GAMM</name>
<evidence type="ECO:0000256" key="7">
    <source>
        <dbReference type="ARBA" id="ARBA00023210"/>
    </source>
</evidence>
<dbReference type="PANTHER" id="PTHR43384:SF6">
    <property type="entry name" value="SEPTUM SITE-DETERMINING PROTEIN MIND HOMOLOG, CHLOROPLASTIC"/>
    <property type="match status" value="1"/>
</dbReference>
<sequence length="269" mass="29576">MKSRVIVTTSGKGGVGKTTTSAAIGYALAKMGHKTIVIDFDIGLRNLDLICGLERRVVYDIISVTTKQASLRQAIVKDKRDKNSNFYILAASQTHDKDALEKEAVGELIQNLKDMGFEFIICDSPAGIESGAMNAFYFADEAIVVTNPEVSSVRDSDRIMGLLDSKTKAAQEDGKSVDVHLLITRYDKKLVKEGSMLAIESICEILGEDDPIGVIPNDDIVREMSNTGNPVTVGKDRVSNAYFNVARKLLGEDIVEEEEGLLKRIFRWK</sequence>
<evidence type="ECO:0000313" key="14">
    <source>
        <dbReference type="Proteomes" id="UP000241426"/>
    </source>
</evidence>
<evidence type="ECO:0000256" key="10">
    <source>
        <dbReference type="ARBA" id="ARBA00032845"/>
    </source>
</evidence>
<dbReference type="CDD" id="cd02036">
    <property type="entry name" value="MinD"/>
    <property type="match status" value="1"/>
</dbReference>
<dbReference type="RefSeq" id="WP_107288931.1">
    <property type="nucleotide sequence ID" value="NZ_PYNF01000002.1"/>
</dbReference>
<dbReference type="PANTHER" id="PTHR43384">
    <property type="entry name" value="SEPTUM SITE-DETERMINING PROTEIN MIND HOMOLOG, CHLOROPLASTIC-RELATED"/>
    <property type="match status" value="1"/>
</dbReference>
<keyword evidence="5 11" id="KW-0547">Nucleotide-binding</keyword>
<dbReference type="InterPro" id="IPR025669">
    <property type="entry name" value="AAA_dom"/>
</dbReference>
<dbReference type="InterPro" id="IPR050625">
    <property type="entry name" value="ParA/MinD_ATPase"/>
</dbReference>
<dbReference type="InterPro" id="IPR025501">
    <property type="entry name" value="MinD_FleN"/>
</dbReference>
<accession>A0A2T3KN87</accession>
<evidence type="ECO:0000256" key="5">
    <source>
        <dbReference type="ARBA" id="ARBA00022741"/>
    </source>
</evidence>
<comment type="function">
    <text evidence="9">ATPase required for the correct placement of the division site. Cell division inhibitors MinC and MinD act in concert to form an inhibitor capable of blocking formation of the polar Z ring septums. Rapidly oscillates between the poles of the cell to destabilize FtsZ filaments that have formed before they mature into polar Z rings.</text>
</comment>
<dbReference type="GO" id="GO:0000917">
    <property type="term" value="P:division septum assembly"/>
    <property type="evidence" value="ECO:0007669"/>
    <property type="project" value="UniProtKB-KW"/>
</dbReference>
<keyword evidence="8" id="KW-0131">Cell cycle</keyword>
<proteinExistence type="inferred from homology"/>
<keyword evidence="6 11" id="KW-0067">ATP-binding</keyword>
<protein>
    <recommendedName>
        <fullName evidence="3">Septum site-determining protein MinD</fullName>
    </recommendedName>
    <alternativeName>
        <fullName evidence="10">Cell division inhibitor MinD</fullName>
    </alternativeName>
</protein>
<dbReference type="GO" id="GO:0016887">
    <property type="term" value="F:ATP hydrolysis activity"/>
    <property type="evidence" value="ECO:0007669"/>
    <property type="project" value="InterPro"/>
</dbReference>
<evidence type="ECO:0000256" key="6">
    <source>
        <dbReference type="ARBA" id="ARBA00022840"/>
    </source>
</evidence>
<evidence type="ECO:0000259" key="12">
    <source>
        <dbReference type="Pfam" id="PF13614"/>
    </source>
</evidence>
<feature type="domain" description="AAA" evidence="12">
    <location>
        <begin position="4"/>
        <end position="155"/>
    </location>
</feature>
<comment type="caution">
    <text evidence="13">The sequence shown here is derived from an EMBL/GenBank/DDBJ whole genome shotgun (WGS) entry which is preliminary data.</text>
</comment>
<dbReference type="GO" id="GO:0005829">
    <property type="term" value="C:cytosol"/>
    <property type="evidence" value="ECO:0007669"/>
    <property type="project" value="TreeGrafter"/>
</dbReference>
<dbReference type="SUPFAM" id="SSF52540">
    <property type="entry name" value="P-loop containing nucleoside triphosphate hydrolases"/>
    <property type="match status" value="1"/>
</dbReference>
<evidence type="ECO:0000256" key="3">
    <source>
        <dbReference type="ARBA" id="ARBA00016887"/>
    </source>
</evidence>
<dbReference type="Proteomes" id="UP000241426">
    <property type="component" value="Unassembled WGS sequence"/>
</dbReference>
<comment type="subunit">
    <text evidence="2">Interacts with MinC and FtsZ.</text>
</comment>
<organism evidence="13 14">
    <name type="scientific">Photobacterium kishitanii</name>
    <dbReference type="NCBI Taxonomy" id="318456"/>
    <lineage>
        <taxon>Bacteria</taxon>
        <taxon>Pseudomonadati</taxon>
        <taxon>Pseudomonadota</taxon>
        <taxon>Gammaproteobacteria</taxon>
        <taxon>Vibrionales</taxon>
        <taxon>Vibrionaceae</taxon>
        <taxon>Photobacterium</taxon>
    </lineage>
</organism>
<keyword evidence="4" id="KW-0132">Cell division</keyword>
<evidence type="ECO:0000256" key="1">
    <source>
        <dbReference type="ARBA" id="ARBA00010257"/>
    </source>
</evidence>
<feature type="binding site" evidence="11">
    <location>
        <begin position="12"/>
        <end position="19"/>
    </location>
    <ligand>
        <name>ATP</name>
        <dbReference type="ChEBI" id="CHEBI:30616"/>
    </ligand>
</feature>
<dbReference type="GO" id="GO:0051782">
    <property type="term" value="P:negative regulation of cell division"/>
    <property type="evidence" value="ECO:0007669"/>
    <property type="project" value="TreeGrafter"/>
</dbReference>
<dbReference type="InterPro" id="IPR010223">
    <property type="entry name" value="MinD"/>
</dbReference>
<evidence type="ECO:0000256" key="4">
    <source>
        <dbReference type="ARBA" id="ARBA00022618"/>
    </source>
</evidence>